<proteinExistence type="predicted"/>
<evidence type="ECO:0000259" key="9">
    <source>
        <dbReference type="PROSITE" id="PS50110"/>
    </source>
</evidence>
<dbReference type="InterPro" id="IPR001789">
    <property type="entry name" value="Sig_transdc_resp-reg_receiver"/>
</dbReference>
<evidence type="ECO:0000256" key="6">
    <source>
        <dbReference type="ARBA" id="ARBA00024867"/>
    </source>
</evidence>
<evidence type="ECO:0000256" key="5">
    <source>
        <dbReference type="ARBA" id="ARBA00023163"/>
    </source>
</evidence>
<dbReference type="Gene3D" id="3.40.50.2300">
    <property type="match status" value="1"/>
</dbReference>
<reference evidence="10" key="2">
    <citation type="submission" date="2021-04" db="EMBL/GenBank/DDBJ databases">
        <authorList>
            <person name="Gilroy R."/>
        </authorList>
    </citation>
    <scope>NUCLEOTIDE SEQUENCE</scope>
    <source>
        <strain evidence="10">CHK165-2605</strain>
    </source>
</reference>
<evidence type="ECO:0000256" key="7">
    <source>
        <dbReference type="PROSITE-ProRule" id="PRU00169"/>
    </source>
</evidence>
<dbReference type="SUPFAM" id="SSF52172">
    <property type="entry name" value="CheY-like"/>
    <property type="match status" value="1"/>
</dbReference>
<keyword evidence="5" id="KW-0804">Transcription</keyword>
<feature type="domain" description="Response regulatory" evidence="9">
    <location>
        <begin position="2"/>
        <end position="118"/>
    </location>
</feature>
<dbReference type="Proteomes" id="UP000823895">
    <property type="component" value="Unassembled WGS sequence"/>
</dbReference>
<keyword evidence="2 7" id="KW-0597">Phosphoprotein</keyword>
<dbReference type="GO" id="GO:0006355">
    <property type="term" value="P:regulation of DNA-templated transcription"/>
    <property type="evidence" value="ECO:0007669"/>
    <property type="project" value="InterPro"/>
</dbReference>
<dbReference type="GO" id="GO:0000160">
    <property type="term" value="P:phosphorelay signal transduction system"/>
    <property type="evidence" value="ECO:0007669"/>
    <property type="project" value="InterPro"/>
</dbReference>
<dbReference type="PROSITE" id="PS50043">
    <property type="entry name" value="HTH_LUXR_2"/>
    <property type="match status" value="1"/>
</dbReference>
<dbReference type="PRINTS" id="PR00038">
    <property type="entry name" value="HTHLUXR"/>
</dbReference>
<dbReference type="CDD" id="cd06170">
    <property type="entry name" value="LuxR_C_like"/>
    <property type="match status" value="1"/>
</dbReference>
<evidence type="ECO:0000313" key="10">
    <source>
        <dbReference type="EMBL" id="HJC42078.1"/>
    </source>
</evidence>
<dbReference type="SMART" id="SM00421">
    <property type="entry name" value="HTH_LUXR"/>
    <property type="match status" value="1"/>
</dbReference>
<evidence type="ECO:0000256" key="1">
    <source>
        <dbReference type="ARBA" id="ARBA00018672"/>
    </source>
</evidence>
<dbReference type="GO" id="GO:0003677">
    <property type="term" value="F:DNA binding"/>
    <property type="evidence" value="ECO:0007669"/>
    <property type="project" value="UniProtKB-KW"/>
</dbReference>
<feature type="modified residue" description="4-aspartylphosphate" evidence="7">
    <location>
        <position position="53"/>
    </location>
</feature>
<dbReference type="InterPro" id="IPR039420">
    <property type="entry name" value="WalR-like"/>
</dbReference>
<dbReference type="Pfam" id="PF00072">
    <property type="entry name" value="Response_reg"/>
    <property type="match status" value="1"/>
</dbReference>
<organism evidence="10 11">
    <name type="scientific">Candidatus Mediterraneibacter gallistercoris</name>
    <dbReference type="NCBI Taxonomy" id="2838671"/>
    <lineage>
        <taxon>Bacteria</taxon>
        <taxon>Bacillati</taxon>
        <taxon>Bacillota</taxon>
        <taxon>Clostridia</taxon>
        <taxon>Lachnospirales</taxon>
        <taxon>Lachnospiraceae</taxon>
        <taxon>Mediterraneibacter</taxon>
    </lineage>
</organism>
<feature type="domain" description="HTH luxR-type" evidence="8">
    <location>
        <begin position="142"/>
        <end position="207"/>
    </location>
</feature>
<keyword evidence="3" id="KW-0805">Transcription regulation</keyword>
<dbReference type="InterPro" id="IPR000792">
    <property type="entry name" value="Tscrpt_reg_LuxR_C"/>
</dbReference>
<evidence type="ECO:0000256" key="2">
    <source>
        <dbReference type="ARBA" id="ARBA00022553"/>
    </source>
</evidence>
<dbReference type="PANTHER" id="PTHR43214:SF40">
    <property type="entry name" value="TRANSCRIPTIONAL REGULATORY PROTEIN LNRK"/>
    <property type="match status" value="1"/>
</dbReference>
<evidence type="ECO:0000256" key="3">
    <source>
        <dbReference type="ARBA" id="ARBA00023015"/>
    </source>
</evidence>
<comment type="caution">
    <text evidence="10">The sequence shown here is derived from an EMBL/GenBank/DDBJ whole genome shotgun (WGS) entry which is preliminary data.</text>
</comment>
<dbReference type="SMART" id="SM00448">
    <property type="entry name" value="REC"/>
    <property type="match status" value="1"/>
</dbReference>
<dbReference type="CDD" id="cd17535">
    <property type="entry name" value="REC_NarL-like"/>
    <property type="match status" value="1"/>
</dbReference>
<keyword evidence="4" id="KW-0238">DNA-binding</keyword>
<dbReference type="InterPro" id="IPR058245">
    <property type="entry name" value="NreC/VraR/RcsB-like_REC"/>
</dbReference>
<dbReference type="PANTHER" id="PTHR43214">
    <property type="entry name" value="TWO-COMPONENT RESPONSE REGULATOR"/>
    <property type="match status" value="1"/>
</dbReference>
<dbReference type="PROSITE" id="PS50110">
    <property type="entry name" value="RESPONSE_REGULATORY"/>
    <property type="match status" value="1"/>
</dbReference>
<dbReference type="AlphaFoldDB" id="A0A9D2P476"/>
<accession>A0A9D2P476</accession>
<gene>
    <name evidence="10" type="ORF">H9756_00090</name>
</gene>
<reference evidence="10" key="1">
    <citation type="journal article" date="2021" name="PeerJ">
        <title>Extensive microbial diversity within the chicken gut microbiome revealed by metagenomics and culture.</title>
        <authorList>
            <person name="Gilroy R."/>
            <person name="Ravi A."/>
            <person name="Getino M."/>
            <person name="Pursley I."/>
            <person name="Horton D.L."/>
            <person name="Alikhan N.F."/>
            <person name="Baker D."/>
            <person name="Gharbi K."/>
            <person name="Hall N."/>
            <person name="Watson M."/>
            <person name="Adriaenssens E.M."/>
            <person name="Foster-Nyarko E."/>
            <person name="Jarju S."/>
            <person name="Secka A."/>
            <person name="Antonio M."/>
            <person name="Oren A."/>
            <person name="Chaudhuri R.R."/>
            <person name="La Ragione R."/>
            <person name="Hildebrand F."/>
            <person name="Pallen M.J."/>
        </authorList>
    </citation>
    <scope>NUCLEOTIDE SEQUENCE</scope>
    <source>
        <strain evidence="10">CHK165-2605</strain>
    </source>
</reference>
<evidence type="ECO:0000259" key="8">
    <source>
        <dbReference type="PROSITE" id="PS50043"/>
    </source>
</evidence>
<evidence type="ECO:0000313" key="11">
    <source>
        <dbReference type="Proteomes" id="UP000823895"/>
    </source>
</evidence>
<dbReference type="Pfam" id="PF00196">
    <property type="entry name" value="GerE"/>
    <property type="match status" value="1"/>
</dbReference>
<protein>
    <recommendedName>
        <fullName evidence="1">Stage 0 sporulation protein A homolog</fullName>
    </recommendedName>
</protein>
<sequence>MKLILIDDDCLVVSALKMILESEPDFEVAATAEDGSAALALYREHRPDVLLMDIRMKQKNGLDAAEEILQEFPSARILLLTTFSDDEYIIKALKLGAAGYLLKQDYQNIIPAIRAAASGQTVFGTEIVSRIPELMGTQKETTDYKKYGISERELEVIRLIAEGLSNKEIAARLYLSEGTVRNYLTTILDKLNLRDRTQLAVFYLSGR</sequence>
<evidence type="ECO:0000256" key="4">
    <source>
        <dbReference type="ARBA" id="ARBA00023125"/>
    </source>
</evidence>
<name>A0A9D2P476_9FIRM</name>
<dbReference type="InterPro" id="IPR011006">
    <property type="entry name" value="CheY-like_superfamily"/>
</dbReference>
<comment type="function">
    <text evidence="6">May play the central regulatory role in sporulation. It may be an element of the effector pathway responsible for the activation of sporulation genes in response to nutritional stress. Spo0A may act in concert with spo0H (a sigma factor) to control the expression of some genes that are critical to the sporulation process.</text>
</comment>
<dbReference type="EMBL" id="DWWI01000004">
    <property type="protein sequence ID" value="HJC42078.1"/>
    <property type="molecule type" value="Genomic_DNA"/>
</dbReference>